<gene>
    <name evidence="4" type="ORF">OSB04_017938</name>
</gene>
<dbReference type="Pfam" id="PF13962">
    <property type="entry name" value="PGG"/>
    <property type="match status" value="1"/>
</dbReference>
<dbReference type="GO" id="GO:0016020">
    <property type="term" value="C:membrane"/>
    <property type="evidence" value="ECO:0007669"/>
    <property type="project" value="TreeGrafter"/>
</dbReference>
<dbReference type="SUPFAM" id="SSF48403">
    <property type="entry name" value="Ankyrin repeat"/>
    <property type="match status" value="1"/>
</dbReference>
<reference evidence="4" key="1">
    <citation type="submission" date="2023-03" db="EMBL/GenBank/DDBJ databases">
        <title>Chromosome-scale reference genome and RAD-based genetic map of yellow starthistle (Centaurea solstitialis) reveal putative structural variation and QTLs associated with invader traits.</title>
        <authorList>
            <person name="Reatini B."/>
            <person name="Cang F.A."/>
            <person name="Jiang Q."/>
            <person name="Mckibben M.T.W."/>
            <person name="Barker M.S."/>
            <person name="Rieseberg L.H."/>
            <person name="Dlugosch K.M."/>
        </authorList>
    </citation>
    <scope>NUCLEOTIDE SEQUENCE</scope>
    <source>
        <strain evidence="4">CAN-66</strain>
        <tissue evidence="4">Leaf</tissue>
    </source>
</reference>
<keyword evidence="2" id="KW-0812">Transmembrane</keyword>
<dbReference type="Proteomes" id="UP001172457">
    <property type="component" value="Chromosome 4"/>
</dbReference>
<feature type="region of interest" description="Disordered" evidence="1">
    <location>
        <begin position="27"/>
        <end position="106"/>
    </location>
</feature>
<feature type="compositionally biased region" description="Gly residues" evidence="1">
    <location>
        <begin position="69"/>
        <end position="81"/>
    </location>
</feature>
<feature type="transmembrane region" description="Helical" evidence="2">
    <location>
        <begin position="514"/>
        <end position="537"/>
    </location>
</feature>
<dbReference type="InterPro" id="IPR036770">
    <property type="entry name" value="Ankyrin_rpt-contain_sf"/>
</dbReference>
<feature type="domain" description="PGG" evidence="3">
    <location>
        <begin position="513"/>
        <end position="624"/>
    </location>
</feature>
<evidence type="ECO:0000256" key="1">
    <source>
        <dbReference type="SAM" id="MobiDB-lite"/>
    </source>
</evidence>
<dbReference type="AlphaFoldDB" id="A0AA38TBF0"/>
<organism evidence="4 5">
    <name type="scientific">Centaurea solstitialis</name>
    <name type="common">yellow star-thistle</name>
    <dbReference type="NCBI Taxonomy" id="347529"/>
    <lineage>
        <taxon>Eukaryota</taxon>
        <taxon>Viridiplantae</taxon>
        <taxon>Streptophyta</taxon>
        <taxon>Embryophyta</taxon>
        <taxon>Tracheophyta</taxon>
        <taxon>Spermatophyta</taxon>
        <taxon>Magnoliopsida</taxon>
        <taxon>eudicotyledons</taxon>
        <taxon>Gunneridae</taxon>
        <taxon>Pentapetalae</taxon>
        <taxon>asterids</taxon>
        <taxon>campanulids</taxon>
        <taxon>Asterales</taxon>
        <taxon>Asteraceae</taxon>
        <taxon>Carduoideae</taxon>
        <taxon>Cardueae</taxon>
        <taxon>Centaureinae</taxon>
        <taxon>Centaurea</taxon>
    </lineage>
</organism>
<dbReference type="PANTHER" id="PTHR24177:SF443">
    <property type="entry name" value="PGG DOMAIN-CONTAINING PROTEIN"/>
    <property type="match status" value="1"/>
</dbReference>
<dbReference type="EMBL" id="JARYMX010000004">
    <property type="protein sequence ID" value="KAJ9553893.1"/>
    <property type="molecule type" value="Genomic_DNA"/>
</dbReference>
<accession>A0AA38TBF0</accession>
<feature type="transmembrane region" description="Helical" evidence="2">
    <location>
        <begin position="600"/>
        <end position="625"/>
    </location>
</feature>
<name>A0AA38TBF0_9ASTR</name>
<evidence type="ECO:0000313" key="4">
    <source>
        <dbReference type="EMBL" id="KAJ9553893.1"/>
    </source>
</evidence>
<proteinExistence type="predicted"/>
<feature type="compositionally biased region" description="Basic and acidic residues" evidence="1">
    <location>
        <begin position="82"/>
        <end position="106"/>
    </location>
</feature>
<dbReference type="InterPro" id="IPR026961">
    <property type="entry name" value="PGG_dom"/>
</dbReference>
<evidence type="ECO:0000259" key="3">
    <source>
        <dbReference type="Pfam" id="PF13962"/>
    </source>
</evidence>
<dbReference type="PANTHER" id="PTHR24177">
    <property type="entry name" value="CASKIN"/>
    <property type="match status" value="1"/>
</dbReference>
<feature type="transmembrane region" description="Helical" evidence="2">
    <location>
        <begin position="637"/>
        <end position="665"/>
    </location>
</feature>
<dbReference type="Gene3D" id="1.25.40.20">
    <property type="entry name" value="Ankyrin repeat-containing domain"/>
    <property type="match status" value="1"/>
</dbReference>
<dbReference type="SMART" id="SM00248">
    <property type="entry name" value="ANK"/>
    <property type="match status" value="4"/>
</dbReference>
<keyword evidence="5" id="KW-1185">Reference proteome</keyword>
<sequence length="692" mass="78027">MDPVGNLVIGANGEHIVHINGAEEQLGHGATEGWGQGHGQEQEQGGEGLGQGHVQGEDQDQDQGPGPGPGHGQGEGQGHGAAEGEGHIQGEGHGAEGGQGREDRPCMDLVDNVDERYFSICVPLYEASLTGNWDAAYAILGPNRDYVTYAIDMDFNTPLHVAAYAQETEQTRDFVKKLLNLMTLEELKLKNRFSSNALCVAAAFGNIGMVTSMVRKNAELVNILGHGRYPPLYKSAQQGRYETIRYLYELSPDLDNTEFWKNDEKKIWLLKQCVEYGFFDVALQIVRNHPQLAKEGSVLGILARKPDAFKRDCIHNSGNDDDAWRLLKIIWRDNIMREKRDEVKRILRGPSRRIIPPDPTGPVYQYPSRMLFVATEMGNTLFVIELLRAYPGLTWITNDDNRTIFHVAAMHRRLGIFNILYEMGKRKNTISIDRDVNGNTMLHLIGMTSKKMRDETFGASLLLQRELLWFKEVEEMMLPSYRERKNKKGETAYQIFFEQNKDVISQGVNWMRDCMVVTTLIVTVTFAVAFTIPGGYYQETKGHDQIAGIPIFVRKPSFLVFVIADATSFSSASTSLVMFLSLLITRHSQHDFIHALPQKLMIGLITLLISVAAMMVTFSASFFVLDHQDLKWVPITIAVLASIPALTFSVFQFHLLLDMIASMFYSRHKFRDKRHTLNQSNSRYINKHAPDV</sequence>
<keyword evidence="2" id="KW-1133">Transmembrane helix</keyword>
<dbReference type="InterPro" id="IPR002110">
    <property type="entry name" value="Ankyrin_rpt"/>
</dbReference>
<feature type="transmembrane region" description="Helical" evidence="2">
    <location>
        <begin position="557"/>
        <end position="580"/>
    </location>
</feature>
<comment type="caution">
    <text evidence="4">The sequence shown here is derived from an EMBL/GenBank/DDBJ whole genome shotgun (WGS) entry which is preliminary data.</text>
</comment>
<protein>
    <recommendedName>
        <fullName evidence="3">PGG domain-containing protein</fullName>
    </recommendedName>
</protein>
<dbReference type="Pfam" id="PF12796">
    <property type="entry name" value="Ank_2"/>
    <property type="match status" value="1"/>
</dbReference>
<evidence type="ECO:0000256" key="2">
    <source>
        <dbReference type="SAM" id="Phobius"/>
    </source>
</evidence>
<keyword evidence="2" id="KW-0472">Membrane</keyword>
<evidence type="ECO:0000313" key="5">
    <source>
        <dbReference type="Proteomes" id="UP001172457"/>
    </source>
</evidence>